<sequence>MFDIGLGELAIIALVAVLVLGPERLPEFAAQAGRFVRRMKGYADVARDELRRELGPEYSDLELRDLDPRNLVRKHITDAMALADDEPVREGLRPLAEGELPPYDADAT</sequence>
<proteinExistence type="predicted"/>
<keyword evidence="5" id="KW-0653">Protein transport</keyword>
<dbReference type="NCBIfam" id="TIGR01410">
    <property type="entry name" value="tatB"/>
    <property type="match status" value="1"/>
</dbReference>
<evidence type="ECO:0000256" key="1">
    <source>
        <dbReference type="ARBA" id="ARBA00004167"/>
    </source>
</evidence>
<keyword evidence="4" id="KW-0812">Transmembrane</keyword>
<dbReference type="PANTHER" id="PTHR33162:SF1">
    <property type="entry name" value="SEC-INDEPENDENT PROTEIN TRANSLOCASE PROTEIN TATA, CHLOROPLASTIC"/>
    <property type="match status" value="1"/>
</dbReference>
<dbReference type="NCBIfam" id="NF002377">
    <property type="entry name" value="PRK01371.1-4"/>
    <property type="match status" value="1"/>
</dbReference>
<comment type="subcellular location">
    <subcellularLocation>
        <location evidence="1">Membrane</location>
        <topology evidence="1">Single-pass membrane protein</topology>
    </subcellularLocation>
</comment>
<dbReference type="Gene3D" id="1.20.5.3310">
    <property type="match status" value="1"/>
</dbReference>
<keyword evidence="2" id="KW-0813">Transport</keyword>
<organism evidence="10 11">
    <name type="scientific">Nocardioides cavernaquae</name>
    <dbReference type="NCBI Taxonomy" id="2321396"/>
    <lineage>
        <taxon>Bacteria</taxon>
        <taxon>Bacillati</taxon>
        <taxon>Actinomycetota</taxon>
        <taxon>Actinomycetes</taxon>
        <taxon>Propionibacteriales</taxon>
        <taxon>Nocardioidaceae</taxon>
        <taxon>Nocardioides</taxon>
    </lineage>
</organism>
<evidence type="ECO:0000256" key="6">
    <source>
        <dbReference type="ARBA" id="ARBA00022989"/>
    </source>
</evidence>
<dbReference type="Pfam" id="PF02416">
    <property type="entry name" value="TatA_B_E"/>
    <property type="match status" value="1"/>
</dbReference>
<keyword evidence="7" id="KW-0811">Translocation</keyword>
<evidence type="ECO:0000256" key="8">
    <source>
        <dbReference type="ARBA" id="ARBA00023136"/>
    </source>
</evidence>
<comment type="caution">
    <text evidence="10">The sequence shown here is derived from an EMBL/GenBank/DDBJ whole genome shotgun (WGS) entry which is preliminary data.</text>
</comment>
<dbReference type="OrthoDB" id="3267321at2"/>
<dbReference type="Proteomes" id="UP000276542">
    <property type="component" value="Unassembled WGS sequence"/>
</dbReference>
<dbReference type="GO" id="GO:0043953">
    <property type="term" value="P:protein transport by the Tat complex"/>
    <property type="evidence" value="ECO:0007669"/>
    <property type="project" value="InterPro"/>
</dbReference>
<name>A0A3A5HB61_9ACTN</name>
<dbReference type="AlphaFoldDB" id="A0A3A5HB61"/>
<dbReference type="InterPro" id="IPR018448">
    <property type="entry name" value="TatB"/>
</dbReference>
<keyword evidence="3" id="KW-1003">Cell membrane</keyword>
<dbReference type="GO" id="GO:0016020">
    <property type="term" value="C:membrane"/>
    <property type="evidence" value="ECO:0007669"/>
    <property type="project" value="UniProtKB-SubCell"/>
</dbReference>
<feature type="region of interest" description="Disordered" evidence="9">
    <location>
        <begin position="85"/>
        <end position="108"/>
    </location>
</feature>
<keyword evidence="8" id="KW-0472">Membrane</keyword>
<evidence type="ECO:0000256" key="4">
    <source>
        <dbReference type="ARBA" id="ARBA00022692"/>
    </source>
</evidence>
<keyword evidence="11" id="KW-1185">Reference proteome</keyword>
<dbReference type="PRINTS" id="PR01506">
    <property type="entry name" value="TATBPROTEIN"/>
</dbReference>
<evidence type="ECO:0000256" key="2">
    <source>
        <dbReference type="ARBA" id="ARBA00022448"/>
    </source>
</evidence>
<protein>
    <submittedName>
        <fullName evidence="10">Twin-arginine translocase subunit TatB</fullName>
    </submittedName>
</protein>
<dbReference type="EMBL" id="QYRP01000002">
    <property type="protein sequence ID" value="RJS46645.1"/>
    <property type="molecule type" value="Genomic_DNA"/>
</dbReference>
<dbReference type="PANTHER" id="PTHR33162">
    <property type="entry name" value="SEC-INDEPENDENT PROTEIN TRANSLOCASE PROTEIN TATA, CHLOROPLASTIC"/>
    <property type="match status" value="1"/>
</dbReference>
<dbReference type="InterPro" id="IPR003369">
    <property type="entry name" value="TatA/B/E"/>
</dbReference>
<evidence type="ECO:0000256" key="3">
    <source>
        <dbReference type="ARBA" id="ARBA00022475"/>
    </source>
</evidence>
<reference evidence="11" key="1">
    <citation type="submission" date="2018-09" db="EMBL/GenBank/DDBJ databases">
        <authorList>
            <person name="Zhu H."/>
        </authorList>
    </citation>
    <scope>NUCLEOTIDE SEQUENCE [LARGE SCALE GENOMIC DNA]</scope>
    <source>
        <strain evidence="11">K1W22B-1</strain>
    </source>
</reference>
<keyword evidence="6" id="KW-1133">Transmembrane helix</keyword>
<gene>
    <name evidence="10" type="primary">tatB</name>
    <name evidence="10" type="ORF">D4739_10730</name>
</gene>
<dbReference type="RefSeq" id="WP_120060616.1">
    <property type="nucleotide sequence ID" value="NZ_QYRP01000002.1"/>
</dbReference>
<evidence type="ECO:0000256" key="5">
    <source>
        <dbReference type="ARBA" id="ARBA00022927"/>
    </source>
</evidence>
<dbReference type="GO" id="GO:0008320">
    <property type="term" value="F:protein transmembrane transporter activity"/>
    <property type="evidence" value="ECO:0007669"/>
    <property type="project" value="InterPro"/>
</dbReference>
<evidence type="ECO:0000256" key="9">
    <source>
        <dbReference type="SAM" id="MobiDB-lite"/>
    </source>
</evidence>
<evidence type="ECO:0000313" key="10">
    <source>
        <dbReference type="EMBL" id="RJS46645.1"/>
    </source>
</evidence>
<evidence type="ECO:0000313" key="11">
    <source>
        <dbReference type="Proteomes" id="UP000276542"/>
    </source>
</evidence>
<evidence type="ECO:0000256" key="7">
    <source>
        <dbReference type="ARBA" id="ARBA00023010"/>
    </source>
</evidence>
<accession>A0A3A5HB61</accession>